<proteinExistence type="inferred from homology"/>
<dbReference type="Gene3D" id="3.40.30.10">
    <property type="entry name" value="Glutaredoxin"/>
    <property type="match status" value="1"/>
</dbReference>
<dbReference type="CDD" id="cd02968">
    <property type="entry name" value="SCO"/>
    <property type="match status" value="1"/>
</dbReference>
<dbReference type="Pfam" id="PF02630">
    <property type="entry name" value="SCO1-SenC"/>
    <property type="match status" value="1"/>
</dbReference>
<feature type="signal peptide" evidence="4">
    <location>
        <begin position="1"/>
        <end position="20"/>
    </location>
</feature>
<dbReference type="PANTHER" id="PTHR12151:SF25">
    <property type="entry name" value="LINALOOL DEHYDRATASE_ISOMERASE DOMAIN-CONTAINING PROTEIN"/>
    <property type="match status" value="1"/>
</dbReference>
<dbReference type="FunFam" id="3.40.30.10:FF:000013">
    <property type="entry name" value="Blast:Protein SCO1 homolog, mitochondrial"/>
    <property type="match status" value="1"/>
</dbReference>
<dbReference type="PANTHER" id="PTHR12151">
    <property type="entry name" value="ELECTRON TRANSPORT PROTIN SCO1/SENC FAMILY MEMBER"/>
    <property type="match status" value="1"/>
</dbReference>
<reference evidence="5 6" key="1">
    <citation type="submission" date="2014-02" db="EMBL/GenBank/DDBJ databases">
        <title>Expanding our view of genomic diversity in Candidatus Accumulibacter clades.</title>
        <authorList>
            <person name="Skennerton C.T."/>
            <person name="Barr J.J."/>
            <person name="Slater F.R."/>
            <person name="Bond P.L."/>
            <person name="Tyson G.W."/>
        </authorList>
    </citation>
    <scope>NUCLEOTIDE SEQUENCE [LARGE SCALE GENOMIC DNA]</scope>
    <source>
        <strain evidence="6">BA-92</strain>
    </source>
</reference>
<feature type="binding site" evidence="2">
    <location>
        <position position="69"/>
    </location>
    <ligand>
        <name>Cu cation</name>
        <dbReference type="ChEBI" id="CHEBI:23378"/>
    </ligand>
</feature>
<dbReference type="EMBL" id="JEMX01000087">
    <property type="protein sequence ID" value="EXI77926.1"/>
    <property type="molecule type" value="Genomic_DNA"/>
</dbReference>
<dbReference type="PATRIC" id="fig|1454003.3.peg.3465"/>
<feature type="chain" id="PRO_5001461032" evidence="4">
    <location>
        <begin position="21"/>
        <end position="211"/>
    </location>
</feature>
<evidence type="ECO:0000313" key="5">
    <source>
        <dbReference type="EMBL" id="EXI77926.1"/>
    </source>
</evidence>
<dbReference type="STRING" id="1454003.AW10_03413"/>
<comment type="caution">
    <text evidence="5">The sequence shown here is derived from an EMBL/GenBank/DDBJ whole genome shotgun (WGS) entry which is preliminary data.</text>
</comment>
<keyword evidence="2" id="KW-0186">Copper</keyword>
<keyword evidence="3" id="KW-1015">Disulfide bond</keyword>
<evidence type="ECO:0000256" key="2">
    <source>
        <dbReference type="PIRSR" id="PIRSR603782-1"/>
    </source>
</evidence>
<gene>
    <name evidence="5" type="primary">ypmQ_4</name>
    <name evidence="5" type="ORF">AW10_03413</name>
</gene>
<evidence type="ECO:0000256" key="3">
    <source>
        <dbReference type="PIRSR" id="PIRSR603782-2"/>
    </source>
</evidence>
<comment type="similarity">
    <text evidence="1">Belongs to the SCO1/2 family.</text>
</comment>
<feature type="binding site" evidence="2">
    <location>
        <position position="73"/>
    </location>
    <ligand>
        <name>Cu cation</name>
        <dbReference type="ChEBI" id="CHEBI:23378"/>
    </ligand>
</feature>
<dbReference type="GO" id="GO:0046872">
    <property type="term" value="F:metal ion binding"/>
    <property type="evidence" value="ECO:0007669"/>
    <property type="project" value="UniProtKB-KW"/>
</dbReference>
<dbReference type="Proteomes" id="UP000021816">
    <property type="component" value="Unassembled WGS sequence"/>
</dbReference>
<evidence type="ECO:0000256" key="4">
    <source>
        <dbReference type="SAM" id="SignalP"/>
    </source>
</evidence>
<dbReference type="InterPro" id="IPR036249">
    <property type="entry name" value="Thioredoxin-like_sf"/>
</dbReference>
<evidence type="ECO:0000313" key="6">
    <source>
        <dbReference type="Proteomes" id="UP000021816"/>
    </source>
</evidence>
<dbReference type="AlphaFoldDB" id="A0A011NRJ0"/>
<dbReference type="SUPFAM" id="SSF52833">
    <property type="entry name" value="Thioredoxin-like"/>
    <property type="match status" value="1"/>
</dbReference>
<protein>
    <submittedName>
        <fullName evidence="5">BsSco</fullName>
    </submittedName>
</protein>
<feature type="disulfide bond" description="Redox-active" evidence="3">
    <location>
        <begin position="69"/>
        <end position="73"/>
    </location>
</feature>
<sequence>MRKLLLALSLSVGLTHPSLAANLATEQIPADGETSISSRYLLMDANGRAVSNQDFRGRFQLLTFGYTYCPDICPTTLAEMAIVISRLGKEADALQALFITVDPERDTADTLRDYVAFFDPRIIALTGSPALVRKAAESFKVRYEKVREPGAPEDQYAVDHSAGMYLLGPDGRFIRKFAYAMPAAQIAEQIHEIMASKRPRAAARHVPIASQ</sequence>
<accession>A0A011NRJ0</accession>
<keyword evidence="2" id="KW-0479">Metal-binding</keyword>
<organism evidence="5 6">
    <name type="scientific">Candidatus Accumulibacter appositus</name>
    <dbReference type="NCBI Taxonomy" id="1454003"/>
    <lineage>
        <taxon>Bacteria</taxon>
        <taxon>Pseudomonadati</taxon>
        <taxon>Pseudomonadota</taxon>
        <taxon>Betaproteobacteria</taxon>
        <taxon>Candidatus Accumulibacter</taxon>
    </lineage>
</organism>
<keyword evidence="4" id="KW-0732">Signal</keyword>
<dbReference type="InterPro" id="IPR003782">
    <property type="entry name" value="SCO1/SenC"/>
</dbReference>
<feature type="binding site" evidence="2">
    <location>
        <position position="160"/>
    </location>
    <ligand>
        <name>Cu cation</name>
        <dbReference type="ChEBI" id="CHEBI:23378"/>
    </ligand>
</feature>
<evidence type="ECO:0000256" key="1">
    <source>
        <dbReference type="ARBA" id="ARBA00010996"/>
    </source>
</evidence>
<name>A0A011NRJ0_9PROT</name>